<dbReference type="InterPro" id="IPR051092">
    <property type="entry name" value="FYVE_RhoGEF_PH"/>
</dbReference>
<feature type="domain" description="DH" evidence="2">
    <location>
        <begin position="410"/>
        <end position="599"/>
    </location>
</feature>
<dbReference type="InterPro" id="IPR001331">
    <property type="entry name" value="GDS_CDC24_CS"/>
</dbReference>
<feature type="region of interest" description="Disordered" evidence="1">
    <location>
        <begin position="253"/>
        <end position="275"/>
    </location>
</feature>
<feature type="compositionally biased region" description="Polar residues" evidence="1">
    <location>
        <begin position="293"/>
        <end position="308"/>
    </location>
</feature>
<dbReference type="InterPro" id="IPR000219">
    <property type="entry name" value="DH_dom"/>
</dbReference>
<dbReference type="PROSITE" id="PS00741">
    <property type="entry name" value="DH_1"/>
    <property type="match status" value="1"/>
</dbReference>
<dbReference type="SMART" id="SM00325">
    <property type="entry name" value="RhoGEF"/>
    <property type="match status" value="1"/>
</dbReference>
<dbReference type="CDD" id="cd00160">
    <property type="entry name" value="RhoGEF"/>
    <property type="match status" value="1"/>
</dbReference>
<feature type="compositionally biased region" description="Basic and acidic residues" evidence="1">
    <location>
        <begin position="316"/>
        <end position="325"/>
    </location>
</feature>
<name>A0A8B7P813_HYAAZ</name>
<dbReference type="OrthoDB" id="245697at2759"/>
<dbReference type="Pfam" id="PF00621">
    <property type="entry name" value="RhoGEF"/>
    <property type="match status" value="1"/>
</dbReference>
<feature type="compositionally biased region" description="Polar residues" evidence="1">
    <location>
        <begin position="890"/>
        <end position="899"/>
    </location>
</feature>
<sequence>MTSKMDLLAQISELQEAVSSMKSSLTEAVTRLAAVTEDGGSSSMLQQNQDAARLQQQLQDDLQQMQTKCDGNTTQVVKLVLALKGDVSGLKKEMSAISERQDALQRSLDALLEERQKEPHSKNNRSRGTHGDTCGGGRSSGGHSNDSGVALLLEKAHQAFMSDALPASPSASLMHRTSDQDSLPEQPSLLVPPLVYDYVAGLSNHAAPTHNISGGGETDDLAYDSDSSLTFAANKSISLSATISKEMRAAGLAPSPHAISRSSDPARANSPLSANESQTIVGSAINKPKSQAKIHSQFNASTTSSCDSSGCVVNRTDSDGSDQSRDVIQTGRRRRYEKGLSISSTGKLYGPLHRSLSQDSATYAALSCCGPLTSAGLYSLNNHDIYSHTSHHHHHHHQQQQIQRDIKDSHRCRVARELLETEKKYCRTLWIIQDTFAEPLKKRGILSQPDIDTLFPSEVYQLYDKHCHLQHQLRERLVSWQWQPLVGDILAKFTEPHQSDVLRLYTSYVNDFPEVLKTFNKLCRNSPPFTKFIKSCLEQPSCGGLDLGAFLLTPVQRIPRYILLLKQLLKYTDETHPDFHHINVCLDRLKDFLERLNDSIEHSFQLVHATFSGAMEPTIAVTRTGRSRASRSPRRSESTAESPTYRPERLTSRSADRVTHESPECTIPSSKPSPKRSSSMAGGPAKQLVVSKRRPQSSEAGRSRSLPRAAPLNPDNEDPPTKQKKSKRPARPLPTARSVADMTKTPDESQGVSWDEFAASEPSLLDKCGKNEIFDVKEAQSVDESEHDSPGVETERLPNRQDASHEDGVVKKKSIKTSLKNMFTFKKRTGASPTGTRPSSIPNHHHHHHLFPINDHHHLHHHHHNHDSHHHPPRPSTARGMREEGDYWDPQTQSLQDGSLQAGCAPASSQSQAAPQQPRETSQVSGTPSSFSPSNGHYQTLASLLPPQQTHTPLQPSTPVPGQHCLSVVGDFVDEDGNPCSNV</sequence>
<evidence type="ECO:0000256" key="1">
    <source>
        <dbReference type="SAM" id="MobiDB-lite"/>
    </source>
</evidence>
<feature type="compositionally biased region" description="Polar residues" evidence="1">
    <location>
        <begin position="919"/>
        <end position="940"/>
    </location>
</feature>
<feature type="compositionally biased region" description="Basic residues" evidence="1">
    <location>
        <begin position="857"/>
        <end position="873"/>
    </location>
</feature>
<evidence type="ECO:0000313" key="4">
    <source>
        <dbReference type="RefSeq" id="XP_018022193.1"/>
    </source>
</evidence>
<feature type="compositionally biased region" description="Basic and acidic residues" evidence="1">
    <location>
        <begin position="646"/>
        <end position="663"/>
    </location>
</feature>
<dbReference type="AlphaFoldDB" id="A0A8B7P813"/>
<dbReference type="GO" id="GO:0005737">
    <property type="term" value="C:cytoplasm"/>
    <property type="evidence" value="ECO:0007669"/>
    <property type="project" value="TreeGrafter"/>
</dbReference>
<feature type="region of interest" description="Disordered" evidence="1">
    <location>
        <begin position="776"/>
        <end position="940"/>
    </location>
</feature>
<feature type="region of interest" description="Disordered" evidence="1">
    <location>
        <begin position="618"/>
        <end position="754"/>
    </location>
</feature>
<dbReference type="InterPro" id="IPR035899">
    <property type="entry name" value="DBL_dom_sf"/>
</dbReference>
<dbReference type="GeneID" id="108678323"/>
<dbReference type="SUPFAM" id="SSF48065">
    <property type="entry name" value="DBL homology domain (DH-domain)"/>
    <property type="match status" value="1"/>
</dbReference>
<feature type="compositionally biased region" description="Low complexity" evidence="1">
    <location>
        <begin position="905"/>
        <end position="918"/>
    </location>
</feature>
<feature type="region of interest" description="Disordered" evidence="1">
    <location>
        <begin position="293"/>
        <end position="335"/>
    </location>
</feature>
<feature type="compositionally biased region" description="Basic and acidic residues" evidence="1">
    <location>
        <begin position="787"/>
        <end position="810"/>
    </location>
</feature>
<dbReference type="GO" id="GO:0005085">
    <property type="term" value="F:guanyl-nucleotide exchange factor activity"/>
    <property type="evidence" value="ECO:0007669"/>
    <property type="project" value="InterPro"/>
</dbReference>
<protein>
    <submittedName>
        <fullName evidence="4">Uncharacterized protein LOC108678323 isoform X1</fullName>
    </submittedName>
</protein>
<keyword evidence="3" id="KW-1185">Reference proteome</keyword>
<dbReference type="Gene3D" id="1.20.900.10">
    <property type="entry name" value="Dbl homology (DH) domain"/>
    <property type="match status" value="1"/>
</dbReference>
<dbReference type="PANTHER" id="PTHR12673">
    <property type="entry name" value="FACIOGENITAL DYSPLASIA PROTEIN"/>
    <property type="match status" value="1"/>
</dbReference>
<dbReference type="KEGG" id="hazt:108678323"/>
<feature type="compositionally biased region" description="Low complexity" evidence="1">
    <location>
        <begin position="668"/>
        <end position="679"/>
    </location>
</feature>
<accession>A0A8B7P813</accession>
<dbReference type="PROSITE" id="PS50010">
    <property type="entry name" value="DH_2"/>
    <property type="match status" value="1"/>
</dbReference>
<dbReference type="GO" id="GO:0035556">
    <property type="term" value="P:intracellular signal transduction"/>
    <property type="evidence" value="ECO:0007669"/>
    <property type="project" value="InterPro"/>
</dbReference>
<gene>
    <name evidence="4" type="primary">LOC108678323</name>
</gene>
<dbReference type="Proteomes" id="UP000694843">
    <property type="component" value="Unplaced"/>
</dbReference>
<dbReference type="RefSeq" id="XP_018022193.1">
    <property type="nucleotide sequence ID" value="XM_018166704.2"/>
</dbReference>
<dbReference type="PANTHER" id="PTHR12673:SF159">
    <property type="entry name" value="LD03170P"/>
    <property type="match status" value="1"/>
</dbReference>
<feature type="region of interest" description="Disordered" evidence="1">
    <location>
        <begin position="115"/>
        <end position="147"/>
    </location>
</feature>
<evidence type="ECO:0000313" key="3">
    <source>
        <dbReference type="Proteomes" id="UP000694843"/>
    </source>
</evidence>
<proteinExistence type="predicted"/>
<evidence type="ECO:0000259" key="2">
    <source>
        <dbReference type="PROSITE" id="PS50010"/>
    </source>
</evidence>
<reference evidence="4" key="1">
    <citation type="submission" date="2025-08" db="UniProtKB">
        <authorList>
            <consortium name="RefSeq"/>
        </authorList>
    </citation>
    <scope>IDENTIFICATION</scope>
    <source>
        <tissue evidence="4">Whole organism</tissue>
    </source>
</reference>
<organism evidence="3 4">
    <name type="scientific">Hyalella azteca</name>
    <name type="common">Amphipod</name>
    <dbReference type="NCBI Taxonomy" id="294128"/>
    <lineage>
        <taxon>Eukaryota</taxon>
        <taxon>Metazoa</taxon>
        <taxon>Ecdysozoa</taxon>
        <taxon>Arthropoda</taxon>
        <taxon>Crustacea</taxon>
        <taxon>Multicrustacea</taxon>
        <taxon>Malacostraca</taxon>
        <taxon>Eumalacostraca</taxon>
        <taxon>Peracarida</taxon>
        <taxon>Amphipoda</taxon>
        <taxon>Senticaudata</taxon>
        <taxon>Talitrida</taxon>
        <taxon>Talitroidea</taxon>
        <taxon>Hyalellidae</taxon>
        <taxon>Hyalella</taxon>
    </lineage>
</organism>